<dbReference type="STRING" id="460384.SAMN05216313_12744"/>
<protein>
    <recommendedName>
        <fullName evidence="1">UPF0303 protein SAMN05216313_12744</fullName>
    </recommendedName>
</protein>
<dbReference type="GeneID" id="93280973"/>
<evidence type="ECO:0000313" key="2">
    <source>
        <dbReference type="EMBL" id="SEU06024.1"/>
    </source>
</evidence>
<dbReference type="PIRSF" id="PIRSF008757">
    <property type="entry name" value="UCP008757"/>
    <property type="match status" value="1"/>
</dbReference>
<sequence length="163" mass="18265">MEELQKEIERIRREQEELVFAVFDEETAWETGKRLRQTALEKGYAVAISVTLNRRRLFACAMAGTTPINDEWIRRKENTVYKFFKSSYEMSLYMKLKGDSIGPRYGLEDRLYAAAGGAVPVCVKGAGIVGTVTVSGLAEHEDHALVVSVLREMIAEETAGGRD</sequence>
<dbReference type="RefSeq" id="WP_092368485.1">
    <property type="nucleotide sequence ID" value="NZ_CAKXUV010000023.1"/>
</dbReference>
<dbReference type="Gene3D" id="3.30.450.150">
    <property type="entry name" value="Haem-degrading domain"/>
    <property type="match status" value="1"/>
</dbReference>
<dbReference type="EMBL" id="FOIM01000027">
    <property type="protein sequence ID" value="SEU06024.1"/>
    <property type="molecule type" value="Genomic_DNA"/>
</dbReference>
<dbReference type="SUPFAM" id="SSF143744">
    <property type="entry name" value="GlcG-like"/>
    <property type="match status" value="1"/>
</dbReference>
<dbReference type="Proteomes" id="UP000198508">
    <property type="component" value="Unassembled WGS sequence"/>
</dbReference>
<accession>A0A1I0J9R6</accession>
<dbReference type="Pfam" id="PF03928">
    <property type="entry name" value="HbpS-like"/>
    <property type="match status" value="1"/>
</dbReference>
<gene>
    <name evidence="2" type="ORF">SAMN05216313_12744</name>
</gene>
<reference evidence="3" key="1">
    <citation type="submission" date="2016-10" db="EMBL/GenBank/DDBJ databases">
        <authorList>
            <person name="Varghese N."/>
            <person name="Submissions S."/>
        </authorList>
    </citation>
    <scope>NUCLEOTIDE SEQUENCE [LARGE SCALE GENOMIC DNA]</scope>
    <source>
        <strain evidence="3">NLAE-zl-G277</strain>
    </source>
</reference>
<dbReference type="HAMAP" id="MF_00761">
    <property type="entry name" value="UPF0303"/>
    <property type="match status" value="1"/>
</dbReference>
<comment type="similarity">
    <text evidence="1">Belongs to the UPF0303 family.</text>
</comment>
<dbReference type="InterPro" id="IPR038084">
    <property type="entry name" value="PduO/GlcC-like_sf"/>
</dbReference>
<dbReference type="AlphaFoldDB" id="A0A1I0J9R6"/>
<organism evidence="2 3">
    <name type="scientific">Enterocloster lavalensis</name>
    <dbReference type="NCBI Taxonomy" id="460384"/>
    <lineage>
        <taxon>Bacteria</taxon>
        <taxon>Bacillati</taxon>
        <taxon>Bacillota</taxon>
        <taxon>Clostridia</taxon>
        <taxon>Lachnospirales</taxon>
        <taxon>Lachnospiraceae</taxon>
        <taxon>Enterocloster</taxon>
    </lineage>
</organism>
<evidence type="ECO:0000256" key="1">
    <source>
        <dbReference type="HAMAP-Rule" id="MF_00761"/>
    </source>
</evidence>
<dbReference type="NCBIfam" id="NF002696">
    <property type="entry name" value="PRK02487.1-5"/>
    <property type="match status" value="1"/>
</dbReference>
<proteinExistence type="inferred from homology"/>
<evidence type="ECO:0000313" key="3">
    <source>
        <dbReference type="Proteomes" id="UP000198508"/>
    </source>
</evidence>
<dbReference type="PANTHER" id="PTHR28255:SF1">
    <property type="entry name" value="UPF0303 PROTEIN YBR137W"/>
    <property type="match status" value="1"/>
</dbReference>
<dbReference type="PANTHER" id="PTHR28255">
    <property type="match status" value="1"/>
</dbReference>
<dbReference type="InterPro" id="IPR010371">
    <property type="entry name" value="YBR137W-like"/>
</dbReference>
<name>A0A1I0J9R6_9FIRM</name>
<keyword evidence="3" id="KW-1185">Reference proteome</keyword>
<dbReference type="InterPro" id="IPR005624">
    <property type="entry name" value="PduO/GlcC-like"/>
</dbReference>